<dbReference type="EMBL" id="JAODUO010000091">
    <property type="protein sequence ID" value="KAK2190015.1"/>
    <property type="molecule type" value="Genomic_DNA"/>
</dbReference>
<keyword evidence="1" id="KW-0472">Membrane</keyword>
<sequence>MLSPMTTSVRLWLVTEVGVVITSISVLLSFS</sequence>
<organism evidence="2 3">
    <name type="scientific">Ridgeia piscesae</name>
    <name type="common">Tubeworm</name>
    <dbReference type="NCBI Taxonomy" id="27915"/>
    <lineage>
        <taxon>Eukaryota</taxon>
        <taxon>Metazoa</taxon>
        <taxon>Spiralia</taxon>
        <taxon>Lophotrochozoa</taxon>
        <taxon>Annelida</taxon>
        <taxon>Polychaeta</taxon>
        <taxon>Sedentaria</taxon>
        <taxon>Canalipalpata</taxon>
        <taxon>Sabellida</taxon>
        <taxon>Siboglinidae</taxon>
        <taxon>Ridgeia</taxon>
    </lineage>
</organism>
<proteinExistence type="predicted"/>
<evidence type="ECO:0000313" key="3">
    <source>
        <dbReference type="Proteomes" id="UP001209878"/>
    </source>
</evidence>
<keyword evidence="1" id="KW-0812">Transmembrane</keyword>
<keyword evidence="1" id="KW-1133">Transmembrane helix</keyword>
<name>A0AAD9UHY2_RIDPI</name>
<accession>A0AAD9UHY2</accession>
<dbReference type="AlphaFoldDB" id="A0AAD9UHY2"/>
<evidence type="ECO:0000256" key="1">
    <source>
        <dbReference type="SAM" id="Phobius"/>
    </source>
</evidence>
<gene>
    <name evidence="2" type="ORF">NP493_89g04041</name>
</gene>
<evidence type="ECO:0000313" key="2">
    <source>
        <dbReference type="EMBL" id="KAK2190015.1"/>
    </source>
</evidence>
<keyword evidence="3" id="KW-1185">Reference proteome</keyword>
<feature type="transmembrane region" description="Helical" evidence="1">
    <location>
        <begin position="12"/>
        <end position="30"/>
    </location>
</feature>
<dbReference type="Proteomes" id="UP001209878">
    <property type="component" value="Unassembled WGS sequence"/>
</dbReference>
<reference evidence="2" key="1">
    <citation type="journal article" date="2023" name="Mol. Biol. Evol.">
        <title>Third-Generation Sequencing Reveals the Adaptive Role of the Epigenome in Three Deep-Sea Polychaetes.</title>
        <authorList>
            <person name="Perez M."/>
            <person name="Aroh O."/>
            <person name="Sun Y."/>
            <person name="Lan Y."/>
            <person name="Juniper S.K."/>
            <person name="Young C.R."/>
            <person name="Angers B."/>
            <person name="Qian P.Y."/>
        </authorList>
    </citation>
    <scope>NUCLEOTIDE SEQUENCE</scope>
    <source>
        <strain evidence="2">R07B-5</strain>
    </source>
</reference>
<comment type="caution">
    <text evidence="2">The sequence shown here is derived from an EMBL/GenBank/DDBJ whole genome shotgun (WGS) entry which is preliminary data.</text>
</comment>
<protein>
    <submittedName>
        <fullName evidence="2">Uncharacterized protein</fullName>
    </submittedName>
</protein>